<proteinExistence type="inferred from homology"/>
<keyword evidence="3" id="KW-1185">Reference proteome</keyword>
<dbReference type="Proteomes" id="UP000182114">
    <property type="component" value="Unassembled WGS sequence"/>
</dbReference>
<comment type="similarity">
    <text evidence="1">Belongs to the transglycosylase MltG family.</text>
</comment>
<feature type="site" description="Important for catalytic activity" evidence="1">
    <location>
        <position position="216"/>
    </location>
</feature>
<accession>A0A1G7FZE0</accession>
<protein>
    <recommendedName>
        <fullName evidence="1">Endolytic murein transglycosylase</fullName>
        <ecNumber evidence="1">4.2.2.29</ecNumber>
    </recommendedName>
    <alternativeName>
        <fullName evidence="1">Peptidoglycan lytic transglycosylase</fullName>
    </alternativeName>
    <alternativeName>
        <fullName evidence="1">Peptidoglycan polymerization terminase</fullName>
    </alternativeName>
</protein>
<keyword evidence="1" id="KW-0812">Transmembrane</keyword>
<evidence type="ECO:0000313" key="2">
    <source>
        <dbReference type="EMBL" id="SDE81199.1"/>
    </source>
</evidence>
<dbReference type="PANTHER" id="PTHR30518">
    <property type="entry name" value="ENDOLYTIC MUREIN TRANSGLYCOSYLASE"/>
    <property type="match status" value="1"/>
</dbReference>
<dbReference type="GO" id="GO:0005886">
    <property type="term" value="C:plasma membrane"/>
    <property type="evidence" value="ECO:0007669"/>
    <property type="project" value="UniProtKB-UniRule"/>
</dbReference>
<dbReference type="HAMAP" id="MF_02065">
    <property type="entry name" value="MltG"/>
    <property type="match status" value="1"/>
</dbReference>
<dbReference type="NCBIfam" id="TIGR00247">
    <property type="entry name" value="endolytic transglycosylase MltG"/>
    <property type="match status" value="1"/>
</dbReference>
<keyword evidence="1" id="KW-0472">Membrane</keyword>
<comment type="function">
    <text evidence="1">Functions as a peptidoglycan terminase that cleaves nascent peptidoglycan strands endolytically to terminate their elongation.</text>
</comment>
<dbReference type="CDD" id="cd08010">
    <property type="entry name" value="MltG_like"/>
    <property type="match status" value="1"/>
</dbReference>
<dbReference type="EMBL" id="FNBD01000004">
    <property type="protein sequence ID" value="SDE81199.1"/>
    <property type="molecule type" value="Genomic_DNA"/>
</dbReference>
<dbReference type="AlphaFoldDB" id="A0A1G7FZE0"/>
<evidence type="ECO:0000313" key="3">
    <source>
        <dbReference type="Proteomes" id="UP000182114"/>
    </source>
</evidence>
<dbReference type="Pfam" id="PF02618">
    <property type="entry name" value="YceG"/>
    <property type="match status" value="1"/>
</dbReference>
<dbReference type="RefSeq" id="WP_074537971.1">
    <property type="nucleotide sequence ID" value="NZ_FNBD01000004.1"/>
</dbReference>
<dbReference type="GO" id="GO:0009252">
    <property type="term" value="P:peptidoglycan biosynthetic process"/>
    <property type="evidence" value="ECO:0007669"/>
    <property type="project" value="UniProtKB-UniRule"/>
</dbReference>
<dbReference type="InterPro" id="IPR003770">
    <property type="entry name" value="MLTG-like"/>
</dbReference>
<keyword evidence="1" id="KW-0961">Cell wall biogenesis/degradation</keyword>
<sequence>MYLKKIVLAVLVIGLMVCGVFAYKVYGAFFTPNTAFNNDEAFVYIPSDANFAVVEETLAPLLEDVDSFKSAAQKKGYASYVKGGKYAIKKGMNNNEIINTLRSQNLPVKVAFNNQETIEDLAGRVATQIEADSLSLLNAFNDTDFLKENGFNEQTKLVMYVPNSYEFFWNTSAEKFRDKMLTEYKRFWNDARMEKAKALHLTPIEVSTLASVVHKETAKVDERPRVAGVYLNRLRDGILLQADPTVIYALKLHTGDFNQIIKRVLYRDLELDSPYNTYKYAGLPPGPIAMPDITAIDAVLSPEKHSYYYFVANVENFGYHKFAKTLAQHNQNKEQYVRWINSKNINR</sequence>
<evidence type="ECO:0000256" key="1">
    <source>
        <dbReference type="HAMAP-Rule" id="MF_02065"/>
    </source>
</evidence>
<keyword evidence="1" id="KW-0456">Lyase</keyword>
<name>A0A1G7FZE0_9FLAO</name>
<gene>
    <name evidence="1" type="primary">mltG</name>
    <name evidence="2" type="ORF">SAMN04487992_10413</name>
</gene>
<dbReference type="EC" id="4.2.2.29" evidence="1"/>
<comment type="catalytic activity">
    <reaction evidence="1">
        <text>a peptidoglycan chain = a peptidoglycan chain with N-acetyl-1,6-anhydromuramyl-[peptide] at the reducing end + a peptidoglycan chain with N-acetylglucosamine at the non-reducing end.</text>
        <dbReference type="EC" id="4.2.2.29"/>
    </reaction>
</comment>
<keyword evidence="1" id="KW-1133">Transmembrane helix</keyword>
<reference evidence="3" key="1">
    <citation type="submission" date="2016-10" db="EMBL/GenBank/DDBJ databases">
        <authorList>
            <person name="Varghese N."/>
            <person name="Submissions S."/>
        </authorList>
    </citation>
    <scope>NUCLEOTIDE SEQUENCE [LARGE SCALE GENOMIC DNA]</scope>
    <source>
        <strain evidence="3">DSM 24729</strain>
    </source>
</reference>
<dbReference type="GO" id="GO:0008932">
    <property type="term" value="F:lytic endotransglycosylase activity"/>
    <property type="evidence" value="ECO:0007669"/>
    <property type="project" value="UniProtKB-UniRule"/>
</dbReference>
<dbReference type="Gene3D" id="3.30.1490.480">
    <property type="entry name" value="Endolytic murein transglycosylase"/>
    <property type="match status" value="1"/>
</dbReference>
<organism evidence="2 3">
    <name type="scientific">Cellulophaga baltica</name>
    <dbReference type="NCBI Taxonomy" id="76594"/>
    <lineage>
        <taxon>Bacteria</taxon>
        <taxon>Pseudomonadati</taxon>
        <taxon>Bacteroidota</taxon>
        <taxon>Flavobacteriia</taxon>
        <taxon>Flavobacteriales</taxon>
        <taxon>Flavobacteriaceae</taxon>
        <taxon>Cellulophaga</taxon>
    </lineage>
</organism>
<dbReference type="PANTHER" id="PTHR30518:SF2">
    <property type="entry name" value="ENDOLYTIC MUREIN TRANSGLYCOSYLASE"/>
    <property type="match status" value="1"/>
</dbReference>
<dbReference type="GO" id="GO:0071555">
    <property type="term" value="P:cell wall organization"/>
    <property type="evidence" value="ECO:0007669"/>
    <property type="project" value="UniProtKB-KW"/>
</dbReference>
<dbReference type="Gene3D" id="3.30.160.60">
    <property type="entry name" value="Classic Zinc Finger"/>
    <property type="match status" value="1"/>
</dbReference>
<dbReference type="eggNOG" id="COG1559">
    <property type="taxonomic scope" value="Bacteria"/>
</dbReference>
<keyword evidence="1" id="KW-1003">Cell membrane</keyword>